<dbReference type="OrthoDB" id="10533430at2759"/>
<feature type="compositionally biased region" description="Polar residues" evidence="2">
    <location>
        <begin position="49"/>
        <end position="68"/>
    </location>
</feature>
<sequence>MSRSKNKARAKKTARASASTPKPAGADSPNWTFTDSIHRSHTGSHSARRTFTVSMDPANSTEPTTPTPSRHKAKSKVHKPIDMPRVRASTPFLFEAYENRTSAKGLKQLYPYAFRCDGEPRKEYRDRFDKMKAAKLALQMSKFEMERVRAGLISGPRDTASGAFKPPRSSNRTSPGATTIQQLVDRHGAEIQALKQRMEQQELALDDKINAKFDPVAAKIQETLTKATRHIENVVSQGVRRARPGGRGYRGGPRSSAFNTRGSSWRPSGR</sequence>
<dbReference type="AlphaFoldDB" id="A0A5N5DL45"/>
<feature type="region of interest" description="Disordered" evidence="2">
    <location>
        <begin position="154"/>
        <end position="178"/>
    </location>
</feature>
<name>A0A5N5DL45_9PEZI</name>
<evidence type="ECO:0000256" key="2">
    <source>
        <dbReference type="SAM" id="MobiDB-lite"/>
    </source>
</evidence>
<feature type="region of interest" description="Disordered" evidence="2">
    <location>
        <begin position="235"/>
        <end position="270"/>
    </location>
</feature>
<evidence type="ECO:0000313" key="4">
    <source>
        <dbReference type="Proteomes" id="UP000325902"/>
    </source>
</evidence>
<protein>
    <submittedName>
        <fullName evidence="3">Uncharacterized protein</fullName>
    </submittedName>
</protein>
<gene>
    <name evidence="3" type="ORF">DBV05_g2908</name>
</gene>
<feature type="compositionally biased region" description="Polar residues" evidence="2">
    <location>
        <begin position="256"/>
        <end position="270"/>
    </location>
</feature>
<dbReference type="Proteomes" id="UP000325902">
    <property type="component" value="Unassembled WGS sequence"/>
</dbReference>
<feature type="compositionally biased region" description="Basic residues" evidence="2">
    <location>
        <begin position="69"/>
        <end position="78"/>
    </location>
</feature>
<accession>A0A5N5DL45</accession>
<dbReference type="EMBL" id="VCHE01000011">
    <property type="protein sequence ID" value="KAB2578467.1"/>
    <property type="molecule type" value="Genomic_DNA"/>
</dbReference>
<feature type="coiled-coil region" evidence="1">
    <location>
        <begin position="184"/>
        <end position="211"/>
    </location>
</feature>
<proteinExistence type="predicted"/>
<feature type="compositionally biased region" description="Basic residues" evidence="2">
    <location>
        <begin position="1"/>
        <end position="14"/>
    </location>
</feature>
<feature type="compositionally biased region" description="Basic residues" evidence="2">
    <location>
        <begin position="39"/>
        <end position="48"/>
    </location>
</feature>
<feature type="compositionally biased region" description="Polar residues" evidence="2">
    <location>
        <begin position="168"/>
        <end position="178"/>
    </location>
</feature>
<keyword evidence="4" id="KW-1185">Reference proteome</keyword>
<comment type="caution">
    <text evidence="3">The sequence shown here is derived from an EMBL/GenBank/DDBJ whole genome shotgun (WGS) entry which is preliminary data.</text>
</comment>
<evidence type="ECO:0000256" key="1">
    <source>
        <dbReference type="SAM" id="Coils"/>
    </source>
</evidence>
<organism evidence="3 4">
    <name type="scientific">Lasiodiplodia theobromae</name>
    <dbReference type="NCBI Taxonomy" id="45133"/>
    <lineage>
        <taxon>Eukaryota</taxon>
        <taxon>Fungi</taxon>
        <taxon>Dikarya</taxon>
        <taxon>Ascomycota</taxon>
        <taxon>Pezizomycotina</taxon>
        <taxon>Dothideomycetes</taxon>
        <taxon>Dothideomycetes incertae sedis</taxon>
        <taxon>Botryosphaeriales</taxon>
        <taxon>Botryosphaeriaceae</taxon>
        <taxon>Lasiodiplodia</taxon>
    </lineage>
</organism>
<reference evidence="3 4" key="1">
    <citation type="journal article" date="2019" name="Sci. Rep.">
        <title>A multi-omics analysis of the grapevine pathogen Lasiodiplodia theobromae reveals that temperature affects the expression of virulence- and pathogenicity-related genes.</title>
        <authorList>
            <person name="Felix C."/>
            <person name="Meneses R."/>
            <person name="Goncalves M.F.M."/>
            <person name="Tilleman L."/>
            <person name="Duarte A.S."/>
            <person name="Jorrin-Novo J.V."/>
            <person name="Van de Peer Y."/>
            <person name="Deforce D."/>
            <person name="Van Nieuwerburgh F."/>
            <person name="Esteves A.C."/>
            <person name="Alves A."/>
        </authorList>
    </citation>
    <scope>NUCLEOTIDE SEQUENCE [LARGE SCALE GENOMIC DNA]</scope>
    <source>
        <strain evidence="3 4">LA-SOL3</strain>
    </source>
</reference>
<keyword evidence="1" id="KW-0175">Coiled coil</keyword>
<feature type="region of interest" description="Disordered" evidence="2">
    <location>
        <begin position="1"/>
        <end position="84"/>
    </location>
</feature>
<evidence type="ECO:0000313" key="3">
    <source>
        <dbReference type="EMBL" id="KAB2578467.1"/>
    </source>
</evidence>